<dbReference type="InterPro" id="IPR025110">
    <property type="entry name" value="AMP-bd_C"/>
</dbReference>
<evidence type="ECO:0000256" key="2">
    <source>
        <dbReference type="SAM" id="MobiDB-lite"/>
    </source>
</evidence>
<dbReference type="GO" id="GO:0031956">
    <property type="term" value="F:medium-chain fatty acid-CoA ligase activity"/>
    <property type="evidence" value="ECO:0007669"/>
    <property type="project" value="TreeGrafter"/>
</dbReference>
<reference evidence="4" key="1">
    <citation type="submission" date="2023-07" db="EMBL/GenBank/DDBJ databases">
        <title>Black Yeasts Isolated from many extreme environments.</title>
        <authorList>
            <person name="Coleine C."/>
            <person name="Stajich J.E."/>
            <person name="Selbmann L."/>
        </authorList>
    </citation>
    <scope>NUCLEOTIDE SEQUENCE</scope>
    <source>
        <strain evidence="4">CCFEE 5485</strain>
    </source>
</reference>
<dbReference type="InterPro" id="IPR042099">
    <property type="entry name" value="ANL_N_sf"/>
</dbReference>
<comment type="similarity">
    <text evidence="1">Belongs to the ATP-dependent AMP-binding enzyme family.</text>
</comment>
<dbReference type="InterPro" id="IPR045851">
    <property type="entry name" value="AMP-bd_C_sf"/>
</dbReference>
<dbReference type="GO" id="GO:0006631">
    <property type="term" value="P:fatty acid metabolic process"/>
    <property type="evidence" value="ECO:0007669"/>
    <property type="project" value="TreeGrafter"/>
</dbReference>
<dbReference type="Pfam" id="PF13193">
    <property type="entry name" value="AMP-binding_C"/>
    <property type="match status" value="1"/>
</dbReference>
<dbReference type="EMBL" id="JAUTXT010000036">
    <property type="protein sequence ID" value="KAK3672112.1"/>
    <property type="molecule type" value="Genomic_DNA"/>
</dbReference>
<dbReference type="Proteomes" id="UP001274830">
    <property type="component" value="Unassembled WGS sequence"/>
</dbReference>
<name>A0AAE0TQW1_9PEZI</name>
<dbReference type="PANTHER" id="PTHR43201">
    <property type="entry name" value="ACYL-COA SYNTHETASE"/>
    <property type="match status" value="1"/>
</dbReference>
<evidence type="ECO:0000259" key="3">
    <source>
        <dbReference type="Pfam" id="PF13193"/>
    </source>
</evidence>
<protein>
    <recommendedName>
        <fullName evidence="3">AMP-binding enzyme C-terminal domain-containing protein</fullName>
    </recommendedName>
</protein>
<evidence type="ECO:0000313" key="5">
    <source>
        <dbReference type="Proteomes" id="UP001274830"/>
    </source>
</evidence>
<accession>A0AAE0TQW1</accession>
<organism evidence="4 5">
    <name type="scientific">Recurvomyces mirabilis</name>
    <dbReference type="NCBI Taxonomy" id="574656"/>
    <lineage>
        <taxon>Eukaryota</taxon>
        <taxon>Fungi</taxon>
        <taxon>Dikarya</taxon>
        <taxon>Ascomycota</taxon>
        <taxon>Pezizomycotina</taxon>
        <taxon>Dothideomycetes</taxon>
        <taxon>Dothideomycetidae</taxon>
        <taxon>Mycosphaerellales</taxon>
        <taxon>Teratosphaeriaceae</taxon>
        <taxon>Recurvomyces</taxon>
    </lineage>
</organism>
<gene>
    <name evidence="4" type="ORF">LTR78_008083</name>
</gene>
<proteinExistence type="inferred from homology"/>
<evidence type="ECO:0000256" key="1">
    <source>
        <dbReference type="ARBA" id="ARBA00006432"/>
    </source>
</evidence>
<dbReference type="PANTHER" id="PTHR43201:SF8">
    <property type="entry name" value="ACYL-COA SYNTHETASE FAMILY MEMBER 3"/>
    <property type="match status" value="1"/>
</dbReference>
<feature type="domain" description="AMP-binding enzyme C-terminal" evidence="3">
    <location>
        <begin position="236"/>
        <end position="313"/>
    </location>
</feature>
<comment type="caution">
    <text evidence="4">The sequence shown here is derived from an EMBL/GenBank/DDBJ whole genome shotgun (WGS) entry which is preliminary data.</text>
</comment>
<dbReference type="SUPFAM" id="SSF56801">
    <property type="entry name" value="Acetyl-CoA synthetase-like"/>
    <property type="match status" value="1"/>
</dbReference>
<dbReference type="Gene3D" id="3.30.300.30">
    <property type="match status" value="1"/>
</dbReference>
<keyword evidence="5" id="KW-1185">Reference proteome</keyword>
<evidence type="ECO:0000313" key="4">
    <source>
        <dbReference type="EMBL" id="KAK3672112.1"/>
    </source>
</evidence>
<feature type="region of interest" description="Disordered" evidence="2">
    <location>
        <begin position="114"/>
        <end position="145"/>
    </location>
</feature>
<dbReference type="AlphaFoldDB" id="A0AAE0TQW1"/>
<dbReference type="Gene3D" id="3.40.50.12780">
    <property type="entry name" value="N-terminal domain of ligase-like"/>
    <property type="match status" value="1"/>
</dbReference>
<sequence>MPLGTRLDLRKFDLWYSSRDTTKAREELRNHLLVDLLPKWLEQQSFPFEHARSHQLGTEKIVTLASTMPRNFSSSPIRQSKTSFTYPQARSSSLGSFRLAMSASFAFAIPIRRMKPRDGPPSGTRPRLVKGARRPTSPTAASPRFLDRDPRYKADLGKAVPGVEARISAEGELLIKSPFMFSKYLYNPAATLAAHDSEGYFKTDDTCRKEGDFFFIVGRASLDIIKSGGYKIGTLEIERCLLEIPYLQEAMVIGVEDEEFEQRVGAVVTLSNDLTGLRIDDLRAELRKKLPGYQLPTILRVVPGELPRGATGKVQKKILGPQYFAPGQWRANSEVQVWGGQKKPGVEARARL</sequence>